<dbReference type="Pfam" id="PF07690">
    <property type="entry name" value="MFS_1"/>
    <property type="match status" value="1"/>
</dbReference>
<comment type="caution">
    <text evidence="6">The sequence shown here is derived from an EMBL/GenBank/DDBJ whole genome shotgun (WGS) entry which is preliminary data.</text>
</comment>
<feature type="transmembrane region" description="Helical" evidence="4">
    <location>
        <begin position="273"/>
        <end position="292"/>
    </location>
</feature>
<dbReference type="SUPFAM" id="SSF103473">
    <property type="entry name" value="MFS general substrate transporter"/>
    <property type="match status" value="1"/>
</dbReference>
<keyword evidence="2 4" id="KW-1133">Transmembrane helix</keyword>
<dbReference type="InterPro" id="IPR036259">
    <property type="entry name" value="MFS_trans_sf"/>
</dbReference>
<keyword evidence="7" id="KW-1185">Reference proteome</keyword>
<feature type="transmembrane region" description="Helical" evidence="4">
    <location>
        <begin position="101"/>
        <end position="126"/>
    </location>
</feature>
<organism evidence="6 7">
    <name type="scientific">Halomonas salipaludis</name>
    <dbReference type="NCBI Taxonomy" id="2032625"/>
    <lineage>
        <taxon>Bacteria</taxon>
        <taxon>Pseudomonadati</taxon>
        <taxon>Pseudomonadota</taxon>
        <taxon>Gammaproteobacteria</taxon>
        <taxon>Oceanospirillales</taxon>
        <taxon>Halomonadaceae</taxon>
        <taxon>Halomonas</taxon>
    </lineage>
</organism>
<dbReference type="GO" id="GO:0022857">
    <property type="term" value="F:transmembrane transporter activity"/>
    <property type="evidence" value="ECO:0007669"/>
    <property type="project" value="InterPro"/>
</dbReference>
<evidence type="ECO:0000259" key="5">
    <source>
        <dbReference type="PROSITE" id="PS50850"/>
    </source>
</evidence>
<feature type="transmembrane region" description="Helical" evidence="4">
    <location>
        <begin position="138"/>
        <end position="160"/>
    </location>
</feature>
<dbReference type="Proteomes" id="UP000217771">
    <property type="component" value="Unassembled WGS sequence"/>
</dbReference>
<feature type="transmembrane region" description="Helical" evidence="4">
    <location>
        <begin position="359"/>
        <end position="380"/>
    </location>
</feature>
<gene>
    <name evidence="6" type="ORF">CK498_07235</name>
</gene>
<dbReference type="PANTHER" id="PTHR23121">
    <property type="entry name" value="SODIUM-DEPENDENT GLUCOSE TRANSPORTER 1"/>
    <property type="match status" value="1"/>
</dbReference>
<dbReference type="Gene3D" id="1.20.1250.20">
    <property type="entry name" value="MFS general substrate transporter like domains"/>
    <property type="match status" value="2"/>
</dbReference>
<dbReference type="InterPro" id="IPR011701">
    <property type="entry name" value="MFS"/>
</dbReference>
<evidence type="ECO:0000313" key="7">
    <source>
        <dbReference type="Proteomes" id="UP000217771"/>
    </source>
</evidence>
<dbReference type="EMBL" id="NSKB01000002">
    <property type="protein sequence ID" value="PAU78489.1"/>
    <property type="molecule type" value="Genomic_DNA"/>
</dbReference>
<dbReference type="AlphaFoldDB" id="A0A2A2F1I0"/>
<keyword evidence="1 4" id="KW-0812">Transmembrane</keyword>
<feature type="transmembrane region" description="Helical" evidence="4">
    <location>
        <begin position="330"/>
        <end position="347"/>
    </location>
</feature>
<dbReference type="PROSITE" id="PS50850">
    <property type="entry name" value="MFS"/>
    <property type="match status" value="1"/>
</dbReference>
<sequence length="391" mass="41614">MLYFPSRHHRQVTLSYFLLFIGIGMTGGLLGPALPHLAAMTDSSMSQIAMLFTARALGNMSGAFITGLLMDRLNGHRLLVGMLLLTVAGLAVAPLSPSLWLLTALFLLLGFSEVSLNAGGNTLLLWRHRDAAGPHVSALHFCFGLGNMLVPLVMVAALAMTGLFQWAFWVVAAYLLAMLWPLSRLKSPSKLAGDEDTTPRTPKHHDPLLLALFMLLFALYVGAEITFAGWITAYGVLTGLTAERAALLVTLFWLALSAGRLLAIPLLRWRSPWAILIGCLLLGGGTALALHAVWLPLWLGSLLFGLAASAIFPTLFSLGNQVMEMSGRTTGLIFTAAGSGALLVPSLTGPLLDLAGAEAFPPLLGGMLILLGLGLAALHLRLTRLSHRTSA</sequence>
<dbReference type="OrthoDB" id="6095908at2"/>
<dbReference type="InterPro" id="IPR020846">
    <property type="entry name" value="MFS_dom"/>
</dbReference>
<evidence type="ECO:0000256" key="3">
    <source>
        <dbReference type="ARBA" id="ARBA00023136"/>
    </source>
</evidence>
<feature type="transmembrane region" description="Helical" evidence="4">
    <location>
        <begin position="166"/>
        <end position="182"/>
    </location>
</feature>
<proteinExistence type="predicted"/>
<evidence type="ECO:0000256" key="1">
    <source>
        <dbReference type="ARBA" id="ARBA00022692"/>
    </source>
</evidence>
<dbReference type="RefSeq" id="WP_095620160.1">
    <property type="nucleotide sequence ID" value="NZ_NSKB01000002.1"/>
</dbReference>
<reference evidence="6 7" key="1">
    <citation type="submission" date="2017-08" db="EMBL/GenBank/DDBJ databases">
        <title>Halomonas alkalisoli sp. nov., isolated from saline alkaline soil.</title>
        <authorList>
            <person name="Wang D."/>
            <person name="Zhang G."/>
        </authorList>
    </citation>
    <scope>NUCLEOTIDE SEQUENCE [LARGE SCALE GENOMIC DNA]</scope>
    <source>
        <strain evidence="6 7">WRN001</strain>
    </source>
</reference>
<feature type="transmembrane region" description="Helical" evidence="4">
    <location>
        <begin position="208"/>
        <end position="233"/>
    </location>
</feature>
<feature type="transmembrane region" description="Helical" evidence="4">
    <location>
        <begin position="77"/>
        <end position="95"/>
    </location>
</feature>
<evidence type="ECO:0000256" key="4">
    <source>
        <dbReference type="SAM" id="Phobius"/>
    </source>
</evidence>
<feature type="transmembrane region" description="Helical" evidence="4">
    <location>
        <begin position="298"/>
        <end position="318"/>
    </location>
</feature>
<feature type="domain" description="Major facilitator superfamily (MFS) profile" evidence="5">
    <location>
        <begin position="12"/>
        <end position="384"/>
    </location>
</feature>
<feature type="transmembrane region" description="Helical" evidence="4">
    <location>
        <begin position="245"/>
        <end position="266"/>
    </location>
</feature>
<accession>A0A2A2F1I0</accession>
<evidence type="ECO:0000256" key="2">
    <source>
        <dbReference type="ARBA" id="ARBA00022989"/>
    </source>
</evidence>
<feature type="transmembrane region" description="Helical" evidence="4">
    <location>
        <begin position="46"/>
        <end position="70"/>
    </location>
</feature>
<name>A0A2A2F1I0_9GAMM</name>
<evidence type="ECO:0000313" key="6">
    <source>
        <dbReference type="EMBL" id="PAU78489.1"/>
    </source>
</evidence>
<keyword evidence="3 4" id="KW-0472">Membrane</keyword>
<feature type="transmembrane region" description="Helical" evidence="4">
    <location>
        <begin position="12"/>
        <end position="34"/>
    </location>
</feature>
<dbReference type="PANTHER" id="PTHR23121:SF9">
    <property type="entry name" value="SODIUM-DEPENDENT GLUCOSE TRANSPORTER 1"/>
    <property type="match status" value="1"/>
</dbReference>
<protein>
    <submittedName>
        <fullName evidence="6">MFS transporter</fullName>
    </submittedName>
</protein>